<feature type="compositionally biased region" description="Polar residues" evidence="1">
    <location>
        <begin position="68"/>
        <end position="77"/>
    </location>
</feature>
<dbReference type="EMBL" id="JACCAS010000002">
    <property type="protein sequence ID" value="NYH25847.1"/>
    <property type="molecule type" value="Genomic_DNA"/>
</dbReference>
<comment type="caution">
    <text evidence="2">The sequence shown here is derived from an EMBL/GenBank/DDBJ whole genome shotgun (WGS) entry which is preliminary data.</text>
</comment>
<dbReference type="Proteomes" id="UP000540929">
    <property type="component" value="Unassembled WGS sequence"/>
</dbReference>
<name>A0A7Y9WSB9_9BURK</name>
<dbReference type="RefSeq" id="WP_179745649.1">
    <property type="nucleotide sequence ID" value="NZ_JACCAS010000002.1"/>
</dbReference>
<gene>
    <name evidence="2" type="ORF">GGD40_005418</name>
</gene>
<sequence length="101" mass="10990">MQLRPLMTLGTISYSVYLIPPINQDLIKMAGFSGVEYILLLVPLPIACAHLTYRYIERPAIAYSKIGNTGQKRSQGSEVPGALPANKDGGVTTLKAEQEKV</sequence>
<evidence type="ECO:0000256" key="1">
    <source>
        <dbReference type="SAM" id="MobiDB-lite"/>
    </source>
</evidence>
<evidence type="ECO:0000313" key="2">
    <source>
        <dbReference type="EMBL" id="NYH25847.1"/>
    </source>
</evidence>
<keyword evidence="3" id="KW-1185">Reference proteome</keyword>
<dbReference type="AlphaFoldDB" id="A0A7Y9WSB9"/>
<accession>A0A7Y9WSB9</accession>
<reference evidence="2 3" key="1">
    <citation type="submission" date="2020-07" db="EMBL/GenBank/DDBJ databases">
        <title>Exploring microbial biodiversity for novel pathways involved in the catabolism of aromatic compounds derived from lignin.</title>
        <authorList>
            <person name="Elkins J."/>
        </authorList>
    </citation>
    <scope>NUCLEOTIDE SEQUENCE [LARGE SCALE GENOMIC DNA]</scope>
    <source>
        <strain evidence="2 3">H2C3C</strain>
    </source>
</reference>
<proteinExistence type="predicted"/>
<protein>
    <submittedName>
        <fullName evidence="2">Peptidoglycan/LPS O-acetylase OafA/YrhL</fullName>
    </submittedName>
</protein>
<organism evidence="2 3">
    <name type="scientific">Paraburkholderia bryophila</name>
    <dbReference type="NCBI Taxonomy" id="420952"/>
    <lineage>
        <taxon>Bacteria</taxon>
        <taxon>Pseudomonadati</taxon>
        <taxon>Pseudomonadota</taxon>
        <taxon>Betaproteobacteria</taxon>
        <taxon>Burkholderiales</taxon>
        <taxon>Burkholderiaceae</taxon>
        <taxon>Paraburkholderia</taxon>
    </lineage>
</organism>
<evidence type="ECO:0000313" key="3">
    <source>
        <dbReference type="Proteomes" id="UP000540929"/>
    </source>
</evidence>
<feature type="region of interest" description="Disordered" evidence="1">
    <location>
        <begin position="68"/>
        <end position="101"/>
    </location>
</feature>